<name>X6NRL1_RETFI</name>
<feature type="compositionally biased region" description="Acidic residues" evidence="1">
    <location>
        <begin position="277"/>
        <end position="314"/>
    </location>
</feature>
<dbReference type="PANTHER" id="PTHR35711">
    <property type="entry name" value="EXPRESSED PROTEIN"/>
    <property type="match status" value="1"/>
</dbReference>
<keyword evidence="2" id="KW-1133">Transmembrane helix</keyword>
<keyword evidence="2" id="KW-0472">Membrane</keyword>
<dbReference type="Proteomes" id="UP000023152">
    <property type="component" value="Unassembled WGS sequence"/>
</dbReference>
<evidence type="ECO:0000256" key="1">
    <source>
        <dbReference type="SAM" id="MobiDB-lite"/>
    </source>
</evidence>
<evidence type="ECO:0000313" key="3">
    <source>
        <dbReference type="EMBL" id="ETO28359.1"/>
    </source>
</evidence>
<feature type="compositionally biased region" description="Basic and acidic residues" evidence="1">
    <location>
        <begin position="153"/>
        <end position="164"/>
    </location>
</feature>
<dbReference type="EMBL" id="ASPP01006713">
    <property type="protein sequence ID" value="ETO28359.1"/>
    <property type="molecule type" value="Genomic_DNA"/>
</dbReference>
<feature type="compositionally biased region" description="Basic residues" evidence="1">
    <location>
        <begin position="1"/>
        <end position="11"/>
    </location>
</feature>
<protein>
    <submittedName>
        <fullName evidence="3">Uncharacterized protein</fullName>
    </submittedName>
</protein>
<feature type="compositionally biased region" description="Basic and acidic residues" evidence="1">
    <location>
        <begin position="23"/>
        <end position="64"/>
    </location>
</feature>
<feature type="compositionally biased region" description="Basic and acidic residues" evidence="1">
    <location>
        <begin position="259"/>
        <end position="276"/>
    </location>
</feature>
<keyword evidence="2" id="KW-0812">Transmembrane</keyword>
<keyword evidence="4" id="KW-1185">Reference proteome</keyword>
<proteinExistence type="predicted"/>
<accession>X6NRL1</accession>
<evidence type="ECO:0000313" key="4">
    <source>
        <dbReference type="Proteomes" id="UP000023152"/>
    </source>
</evidence>
<sequence>MSKKLQAKKRTLKESNEPVVSSHEAEKAEEKEDKTKNEVAASEKLESPAKKARLIGKEKEKAEADNIESSKPTSSVGRKWFFENAKDWEISIGDNKLSLKPRHFNSGTGIKIFPFFKKIGCKFFFIIINGENEVKKRYLCFSPNQKKINHSQKWPEDGFEKADEKADEAEASSVTKGQSTTSEMDKQDFIEKAEALTVSGFHKDVSLQPKFLFGCLLILLGITDVGWFGISSVFNTVDGTKLTCKFIFNLVIPNSKKWPGEAAEKAKKTKKNKEAEKTDEDEEDDESNESNEDDEDDEYNEEDDKSDEDDESDN</sequence>
<organism evidence="3 4">
    <name type="scientific">Reticulomyxa filosa</name>
    <dbReference type="NCBI Taxonomy" id="46433"/>
    <lineage>
        <taxon>Eukaryota</taxon>
        <taxon>Sar</taxon>
        <taxon>Rhizaria</taxon>
        <taxon>Retaria</taxon>
        <taxon>Foraminifera</taxon>
        <taxon>Monothalamids</taxon>
        <taxon>Reticulomyxidae</taxon>
        <taxon>Reticulomyxa</taxon>
    </lineage>
</organism>
<feature type="region of interest" description="Disordered" evidence="1">
    <location>
        <begin position="259"/>
        <end position="314"/>
    </location>
</feature>
<evidence type="ECO:0000256" key="2">
    <source>
        <dbReference type="SAM" id="Phobius"/>
    </source>
</evidence>
<comment type="caution">
    <text evidence="3">The sequence shown here is derived from an EMBL/GenBank/DDBJ whole genome shotgun (WGS) entry which is preliminary data.</text>
</comment>
<feature type="region of interest" description="Disordered" evidence="1">
    <location>
        <begin position="148"/>
        <end position="178"/>
    </location>
</feature>
<gene>
    <name evidence="3" type="ORF">RFI_08772</name>
</gene>
<feature type="transmembrane region" description="Helical" evidence="2">
    <location>
        <begin position="211"/>
        <end position="230"/>
    </location>
</feature>
<reference evidence="3 4" key="1">
    <citation type="journal article" date="2013" name="Curr. Biol.">
        <title>The Genome of the Foraminiferan Reticulomyxa filosa.</title>
        <authorList>
            <person name="Glockner G."/>
            <person name="Hulsmann N."/>
            <person name="Schleicher M."/>
            <person name="Noegel A.A."/>
            <person name="Eichinger L."/>
            <person name="Gallinger C."/>
            <person name="Pawlowski J."/>
            <person name="Sierra R."/>
            <person name="Euteneuer U."/>
            <person name="Pillet L."/>
            <person name="Moustafa A."/>
            <person name="Platzer M."/>
            <person name="Groth M."/>
            <person name="Szafranski K."/>
            <person name="Schliwa M."/>
        </authorList>
    </citation>
    <scope>NUCLEOTIDE SEQUENCE [LARGE SCALE GENOMIC DNA]</scope>
</reference>
<dbReference type="PANTHER" id="PTHR35711:SF1">
    <property type="entry name" value="ECTODERMAL, ISOFORM F"/>
    <property type="match status" value="1"/>
</dbReference>
<dbReference type="AlphaFoldDB" id="X6NRL1"/>
<feature type="region of interest" description="Disordered" evidence="1">
    <location>
        <begin position="1"/>
        <end position="74"/>
    </location>
</feature>